<dbReference type="Proteomes" id="UP000215223">
    <property type="component" value="Unassembled WGS sequence"/>
</dbReference>
<reference evidence="2 3" key="1">
    <citation type="submission" date="2017-07" db="EMBL/GenBank/DDBJ databases">
        <title>Amycolatopsis thailandensis Genome sequencing and assembly.</title>
        <authorList>
            <person name="Kaur N."/>
            <person name="Mayilraj S."/>
        </authorList>
    </citation>
    <scope>NUCLEOTIDE SEQUENCE [LARGE SCALE GENOMIC DNA]</scope>
    <source>
        <strain evidence="2 3">JCM 16380</strain>
    </source>
</reference>
<keyword evidence="1" id="KW-0732">Signal</keyword>
<comment type="caution">
    <text evidence="2">The sequence shown here is derived from an EMBL/GenBank/DDBJ whole genome shotgun (WGS) entry which is preliminary data.</text>
</comment>
<gene>
    <name evidence="2" type="ORF">CFP71_10710</name>
</gene>
<evidence type="ECO:0000313" key="3">
    <source>
        <dbReference type="Proteomes" id="UP000215223"/>
    </source>
</evidence>
<protein>
    <recommendedName>
        <fullName evidence="4">SH3 domain-containing protein</fullName>
    </recommendedName>
</protein>
<keyword evidence="3" id="KW-1185">Reference proteome</keyword>
<evidence type="ECO:0000256" key="1">
    <source>
        <dbReference type="SAM" id="SignalP"/>
    </source>
</evidence>
<sequence>MTFEAKPRRFAAAVLLATAGLLVTSGPGATAAPGATATPEGTALLAPAKCADYGWVRVIAQSLSMRSGPGLNYPPVGPALQRGHRLSCFPVEAHGSRYDLCGYSGANGWIPIDRDGNSRRDAYVPSTCVVDD</sequence>
<name>A0A229SDX5_9PSEU</name>
<dbReference type="AlphaFoldDB" id="A0A229SDX5"/>
<dbReference type="OrthoDB" id="3695382at2"/>
<feature type="chain" id="PRO_5012782334" description="SH3 domain-containing protein" evidence="1">
    <location>
        <begin position="32"/>
        <end position="132"/>
    </location>
</feature>
<dbReference type="EMBL" id="NMQT01000033">
    <property type="protein sequence ID" value="OXM56939.1"/>
    <property type="molecule type" value="Genomic_DNA"/>
</dbReference>
<proteinExistence type="predicted"/>
<dbReference type="RefSeq" id="WP_093933688.1">
    <property type="nucleotide sequence ID" value="NZ_NMQT01000033.1"/>
</dbReference>
<evidence type="ECO:0000313" key="2">
    <source>
        <dbReference type="EMBL" id="OXM56939.1"/>
    </source>
</evidence>
<feature type="signal peptide" evidence="1">
    <location>
        <begin position="1"/>
        <end position="31"/>
    </location>
</feature>
<evidence type="ECO:0008006" key="4">
    <source>
        <dbReference type="Google" id="ProtNLM"/>
    </source>
</evidence>
<accession>A0A229SDX5</accession>
<organism evidence="2 3">
    <name type="scientific">Amycolatopsis thailandensis</name>
    <dbReference type="NCBI Taxonomy" id="589330"/>
    <lineage>
        <taxon>Bacteria</taxon>
        <taxon>Bacillati</taxon>
        <taxon>Actinomycetota</taxon>
        <taxon>Actinomycetes</taxon>
        <taxon>Pseudonocardiales</taxon>
        <taxon>Pseudonocardiaceae</taxon>
        <taxon>Amycolatopsis</taxon>
    </lineage>
</organism>